<dbReference type="PROSITE" id="PS00369">
    <property type="entry name" value="PTS_HPR_HIS"/>
    <property type="match status" value="1"/>
</dbReference>
<dbReference type="Gene3D" id="3.30.1340.10">
    <property type="entry name" value="HPr-like"/>
    <property type="match status" value="1"/>
</dbReference>
<evidence type="ECO:0000256" key="14">
    <source>
        <dbReference type="ARBA" id="ARBA00022679"/>
    </source>
</evidence>
<dbReference type="InterPro" id="IPR000032">
    <property type="entry name" value="HPr-like"/>
</dbReference>
<dbReference type="InterPro" id="IPR036618">
    <property type="entry name" value="PtsI_HPr-bd_sf"/>
</dbReference>
<comment type="catalytic activity">
    <reaction evidence="2">
        <text>dihydroxyacetone + phosphoenolpyruvate = dihydroxyacetone phosphate + pyruvate</text>
        <dbReference type="Rhea" id="RHEA:18381"/>
        <dbReference type="ChEBI" id="CHEBI:15361"/>
        <dbReference type="ChEBI" id="CHEBI:16016"/>
        <dbReference type="ChEBI" id="CHEBI:57642"/>
        <dbReference type="ChEBI" id="CHEBI:58702"/>
        <dbReference type="EC" id="2.7.1.121"/>
    </reaction>
</comment>
<dbReference type="PROSITE" id="PS51350">
    <property type="entry name" value="PTS_HPR_DOM"/>
    <property type="match status" value="1"/>
</dbReference>
<dbReference type="InterPro" id="IPR040442">
    <property type="entry name" value="Pyrv_kinase-like_dom_sf"/>
</dbReference>
<evidence type="ECO:0000256" key="10">
    <source>
        <dbReference type="ARBA" id="ARBA00020422"/>
    </source>
</evidence>
<protein>
    <recommendedName>
        <fullName evidence="10">Phosphocarrier protein HPr</fullName>
        <ecNumber evidence="8">2.7.1.121</ecNumber>
        <ecNumber evidence="9">2.7.3.9</ecNumber>
    </recommendedName>
</protein>
<keyword evidence="17" id="KW-0418">Kinase</keyword>
<evidence type="ECO:0000256" key="8">
    <source>
        <dbReference type="ARBA" id="ARBA00012095"/>
    </source>
</evidence>
<evidence type="ECO:0000313" key="23">
    <source>
        <dbReference type="Proteomes" id="UP001523369"/>
    </source>
</evidence>
<evidence type="ECO:0000256" key="2">
    <source>
        <dbReference type="ARBA" id="ARBA00001113"/>
    </source>
</evidence>
<feature type="domain" description="PTS EIIA type-4" evidence="20">
    <location>
        <begin position="1"/>
        <end position="128"/>
    </location>
</feature>
<keyword evidence="16" id="KW-0479">Metal-binding</keyword>
<comment type="function">
    <text evidence="5">General (non sugar-specific) component of the phosphoenolpyruvate-dependent sugar phosphotransferase system (sugar PTS). This major carbohydrate active-transport system catalyzes the phosphorylation of incoming sugar substrates concomitantly with their translocation across the cell membrane. The phosphoryl group from phosphoenolpyruvate (PEP) is transferred to the phosphoryl carrier protein HPr by enzyme I. Phospho-HPr then transfers it to the PTS EIIA domain.</text>
</comment>
<dbReference type="PRINTS" id="PR01736">
    <property type="entry name" value="PHPHTRNFRASE"/>
</dbReference>
<dbReference type="InterPro" id="IPR008731">
    <property type="entry name" value="PTS_EIN"/>
</dbReference>
<dbReference type="InterPro" id="IPR001020">
    <property type="entry name" value="PTS_HPr_His_P_site"/>
</dbReference>
<dbReference type="PANTHER" id="PTHR46244">
    <property type="entry name" value="PHOSPHOENOLPYRUVATE-PROTEIN PHOSPHOTRANSFERASE"/>
    <property type="match status" value="1"/>
</dbReference>
<dbReference type="Pfam" id="PF00381">
    <property type="entry name" value="PTS-HPr"/>
    <property type="match status" value="1"/>
</dbReference>
<keyword evidence="12" id="KW-0963">Cytoplasm</keyword>
<evidence type="ECO:0000256" key="4">
    <source>
        <dbReference type="ARBA" id="ARBA00002788"/>
    </source>
</evidence>
<evidence type="ECO:0000256" key="3">
    <source>
        <dbReference type="ARBA" id="ARBA00001946"/>
    </source>
</evidence>
<dbReference type="Gene3D" id="3.20.20.60">
    <property type="entry name" value="Phosphoenolpyruvate-binding domains"/>
    <property type="match status" value="1"/>
</dbReference>
<comment type="subunit">
    <text evidence="19">Homodimer. The dihydroxyacetone kinase complex is composed of a homodimer of DhaM, a homodimer of DhaK and the subunit DhaL.</text>
</comment>
<dbReference type="Proteomes" id="UP001523369">
    <property type="component" value="Unassembled WGS sequence"/>
</dbReference>
<reference evidence="22 23" key="1">
    <citation type="submission" date="2022-06" db="EMBL/GenBank/DDBJ databases">
        <title>New Species of the Genus Actinoplanes, ActinopZanes ferrugineus.</title>
        <authorList>
            <person name="Ding P."/>
        </authorList>
    </citation>
    <scope>NUCLEOTIDE SEQUENCE [LARGE SCALE GENOMIC DNA]</scope>
    <source>
        <strain evidence="22 23">TRM88003</strain>
    </source>
</reference>
<dbReference type="PRINTS" id="PR00107">
    <property type="entry name" value="PHOSPHOCPHPR"/>
</dbReference>
<evidence type="ECO:0000256" key="13">
    <source>
        <dbReference type="ARBA" id="ARBA00022597"/>
    </source>
</evidence>
<keyword evidence="14 22" id="KW-0808">Transferase</keyword>
<dbReference type="EMBL" id="JAMYJR010000020">
    <property type="protein sequence ID" value="MCO8272691.1"/>
    <property type="molecule type" value="Genomic_DNA"/>
</dbReference>
<proteinExistence type="inferred from homology"/>
<dbReference type="Pfam" id="PF00391">
    <property type="entry name" value="PEP-utilizers"/>
    <property type="match status" value="1"/>
</dbReference>
<comment type="function">
    <text evidence="4">Component of the dihydroxyacetone kinase complex, which is responsible for the phosphoenolpyruvate (PEP)-dependent phosphorylation of dihydroxyacetone. DhaM serves as the phosphoryl donor. Is phosphorylated by phosphoenolpyruvate in an EI- and HPr-dependent reaction, and a phosphorelay system on histidine residues finally leads to phosphoryl transfer to DhaL and dihydroxyacetone.</text>
</comment>
<sequence length="752" mass="78171">MVGLVVVCHSRPLARAAVALASEMTQGQPLSVEVAAGLDDTTFGTDAVAISEAIAAADNGDGVVVLMDLGSAVLSAELALEMVDEPDRVILTPAPLVEGLIAAAVAAASGADRHEVAEEAANGLAGKISHLDGAAASDKSDADGATRFTIHNPHGLHARPAARLVTTVRGFDARVELRNATTGGGWVPASSLTRVATLGALQNHELDVRGEGRDAAEAVRAVVALSASCFGETTADEADRRHPGAASPGIGIGPALRFHESPLTLPDVPSRGAAHEWGRLQNALADVRRDLSRLHSPIFDAHLLLLDDDDLLADVRARLDRDEPAPQAWSAATALIAARFDELTDPYLQARAADVRAVAHQVLRALLELPAPTVDGDGVLLAADLTPAEAAALEPKRIAGVVLASGSPTSHAAILTRTRGIPAVVGAGPHILDIPDGTLIALDGGTGEVVADPSDPVLATFRERAEKQHVRRNEAHARAADPAVTAAGVRIEVGANLGSVEDARTAAVNGADLAGLVRTEFLFLDRTEAPTTDEQVAVYREIAEALGGRRITLRTLDAGSDKPLPYLPPPAEANPFLGVRGLRHSLAHPALFAEQLRAIVQVARETPMSVMFPMVTTVDELKQAREMLAEAGDAPGLQVGMMVEVPAAALRAAEFVPYVDFFSIGTNDLTQYTLAAERGNPDLLSLTAGLDPAVADLIDHVCRAAGDRVLVAVCGELAGDDAVVPRLLTAGVRELSVAPGLVPLVKQAVRAH</sequence>
<dbReference type="InterPro" id="IPR004701">
    <property type="entry name" value="PTS_EIIA_man-typ"/>
</dbReference>
<evidence type="ECO:0000256" key="9">
    <source>
        <dbReference type="ARBA" id="ARBA00012232"/>
    </source>
</evidence>
<dbReference type="PROSITE" id="PS51096">
    <property type="entry name" value="PTS_EIIA_TYPE_4"/>
    <property type="match status" value="1"/>
</dbReference>
<evidence type="ECO:0000256" key="15">
    <source>
        <dbReference type="ARBA" id="ARBA00022683"/>
    </source>
</evidence>
<dbReference type="InterPro" id="IPR015813">
    <property type="entry name" value="Pyrv/PenolPyrv_kinase-like_dom"/>
</dbReference>
<evidence type="ECO:0000256" key="6">
    <source>
        <dbReference type="ARBA" id="ARBA00004496"/>
    </source>
</evidence>
<dbReference type="InterPro" id="IPR023151">
    <property type="entry name" value="PEP_util_CS"/>
</dbReference>
<dbReference type="Pfam" id="PF03610">
    <property type="entry name" value="EIIA-man"/>
    <property type="match status" value="1"/>
</dbReference>
<dbReference type="Pfam" id="PF02896">
    <property type="entry name" value="PEP-utilizers_C"/>
    <property type="match status" value="1"/>
</dbReference>
<dbReference type="InterPro" id="IPR000121">
    <property type="entry name" value="PEP_util_C"/>
</dbReference>
<dbReference type="EC" id="2.7.3.9" evidence="9"/>
<evidence type="ECO:0000259" key="20">
    <source>
        <dbReference type="PROSITE" id="PS51096"/>
    </source>
</evidence>
<feature type="domain" description="HPr" evidence="21">
    <location>
        <begin position="143"/>
        <end position="233"/>
    </location>
</feature>
<accession>A0ABT1DRI7</accession>
<dbReference type="InterPro" id="IPR006318">
    <property type="entry name" value="PTS_EI-like"/>
</dbReference>
<gene>
    <name evidence="22" type="primary">ptsP</name>
    <name evidence="22" type="ORF">M1L60_19030</name>
</gene>
<dbReference type="NCBIfam" id="TIGR01003">
    <property type="entry name" value="PTS_HPr_family"/>
    <property type="match status" value="1"/>
</dbReference>
<evidence type="ECO:0000256" key="5">
    <source>
        <dbReference type="ARBA" id="ARBA00003681"/>
    </source>
</evidence>
<comment type="subcellular location">
    <subcellularLocation>
        <location evidence="6">Cytoplasm</location>
    </subcellularLocation>
</comment>
<dbReference type="SUPFAM" id="SSF55594">
    <property type="entry name" value="HPr-like"/>
    <property type="match status" value="1"/>
</dbReference>
<dbReference type="SUPFAM" id="SSF52009">
    <property type="entry name" value="Phosphohistidine domain"/>
    <property type="match status" value="1"/>
</dbReference>
<dbReference type="GO" id="GO:0008965">
    <property type="term" value="F:phosphoenolpyruvate-protein phosphotransferase activity"/>
    <property type="evidence" value="ECO:0007669"/>
    <property type="project" value="UniProtKB-EC"/>
</dbReference>
<dbReference type="Gene3D" id="3.40.50.510">
    <property type="entry name" value="Phosphotransferase system, mannose-type IIA component"/>
    <property type="match status" value="1"/>
</dbReference>
<evidence type="ECO:0000259" key="21">
    <source>
        <dbReference type="PROSITE" id="PS51350"/>
    </source>
</evidence>
<dbReference type="InterPro" id="IPR036637">
    <property type="entry name" value="Phosphohistidine_dom_sf"/>
</dbReference>
<dbReference type="Gene3D" id="3.50.30.10">
    <property type="entry name" value="Phosphohistidine domain"/>
    <property type="match status" value="1"/>
</dbReference>
<dbReference type="InterPro" id="IPR008279">
    <property type="entry name" value="PEP-util_enz_mobile_dom"/>
</dbReference>
<evidence type="ECO:0000256" key="16">
    <source>
        <dbReference type="ARBA" id="ARBA00022723"/>
    </source>
</evidence>
<keyword evidence="11" id="KW-0813">Transport</keyword>
<evidence type="ECO:0000256" key="19">
    <source>
        <dbReference type="ARBA" id="ARBA00046577"/>
    </source>
</evidence>
<dbReference type="InterPro" id="IPR012844">
    <property type="entry name" value="DhaM_N"/>
</dbReference>
<keyword evidence="18" id="KW-0460">Magnesium</keyword>
<dbReference type="CDD" id="cd00367">
    <property type="entry name" value="PTS-HPr_like"/>
    <property type="match status" value="1"/>
</dbReference>
<dbReference type="InterPro" id="IPR050499">
    <property type="entry name" value="PEP-utilizing_PTS_enzyme"/>
</dbReference>
<comment type="catalytic activity">
    <reaction evidence="1">
        <text>L-histidyl-[protein] + phosphoenolpyruvate = N(pros)-phospho-L-histidyl-[protein] + pyruvate</text>
        <dbReference type="Rhea" id="RHEA:23880"/>
        <dbReference type="Rhea" id="RHEA-COMP:9745"/>
        <dbReference type="Rhea" id="RHEA-COMP:9746"/>
        <dbReference type="ChEBI" id="CHEBI:15361"/>
        <dbReference type="ChEBI" id="CHEBI:29979"/>
        <dbReference type="ChEBI" id="CHEBI:58702"/>
        <dbReference type="ChEBI" id="CHEBI:64837"/>
        <dbReference type="EC" id="2.7.3.9"/>
    </reaction>
</comment>
<dbReference type="SUPFAM" id="SSF53062">
    <property type="entry name" value="PTS system fructose IIA component-like"/>
    <property type="match status" value="1"/>
</dbReference>
<keyword evidence="13" id="KW-0762">Sugar transport</keyword>
<keyword evidence="23" id="KW-1185">Reference proteome</keyword>
<dbReference type="Pfam" id="PF05524">
    <property type="entry name" value="PEP-utilisers_N"/>
    <property type="match status" value="1"/>
</dbReference>
<dbReference type="NCBIfam" id="TIGR02364">
    <property type="entry name" value="dha_pts"/>
    <property type="match status" value="1"/>
</dbReference>
<keyword evidence="15" id="KW-0598">Phosphotransferase system</keyword>
<comment type="caution">
    <text evidence="22">The sequence shown here is derived from an EMBL/GenBank/DDBJ whole genome shotgun (WGS) entry which is preliminary data.</text>
</comment>
<evidence type="ECO:0000313" key="22">
    <source>
        <dbReference type="EMBL" id="MCO8272691.1"/>
    </source>
</evidence>
<dbReference type="SUPFAM" id="SSF51621">
    <property type="entry name" value="Phosphoenolpyruvate/pyruvate domain"/>
    <property type="match status" value="1"/>
</dbReference>
<dbReference type="InterPro" id="IPR035895">
    <property type="entry name" value="HPr-like_sf"/>
</dbReference>
<comment type="cofactor">
    <cofactor evidence="3">
        <name>Mg(2+)</name>
        <dbReference type="ChEBI" id="CHEBI:18420"/>
    </cofactor>
</comment>
<name>A0ABT1DRI7_9ACTN</name>
<evidence type="ECO:0000256" key="18">
    <source>
        <dbReference type="ARBA" id="ARBA00022842"/>
    </source>
</evidence>
<evidence type="ECO:0000256" key="7">
    <source>
        <dbReference type="ARBA" id="ARBA00007837"/>
    </source>
</evidence>
<organism evidence="22 23">
    <name type="scientific">Paractinoplanes aksuensis</name>
    <dbReference type="NCBI Taxonomy" id="2939490"/>
    <lineage>
        <taxon>Bacteria</taxon>
        <taxon>Bacillati</taxon>
        <taxon>Actinomycetota</taxon>
        <taxon>Actinomycetes</taxon>
        <taxon>Micromonosporales</taxon>
        <taxon>Micromonosporaceae</taxon>
        <taxon>Paractinoplanes</taxon>
    </lineage>
</organism>
<comment type="similarity">
    <text evidence="7">Belongs to the PEP-utilizing enzyme family.</text>
</comment>
<evidence type="ECO:0000256" key="11">
    <source>
        <dbReference type="ARBA" id="ARBA00022448"/>
    </source>
</evidence>
<dbReference type="PANTHER" id="PTHR46244:SF6">
    <property type="entry name" value="PHOSPHOENOLPYRUVATE-PROTEIN PHOSPHOTRANSFERASE"/>
    <property type="match status" value="1"/>
</dbReference>
<evidence type="ECO:0000256" key="12">
    <source>
        <dbReference type="ARBA" id="ARBA00022490"/>
    </source>
</evidence>
<evidence type="ECO:0000256" key="1">
    <source>
        <dbReference type="ARBA" id="ARBA00000683"/>
    </source>
</evidence>
<dbReference type="NCBIfam" id="TIGR01417">
    <property type="entry name" value="PTS_I_fam"/>
    <property type="match status" value="1"/>
</dbReference>
<dbReference type="PROSITE" id="PS00742">
    <property type="entry name" value="PEP_ENZYMES_2"/>
    <property type="match status" value="1"/>
</dbReference>
<dbReference type="InterPro" id="IPR036662">
    <property type="entry name" value="PTS_EIIA_man-typ_sf"/>
</dbReference>
<dbReference type="Gene3D" id="1.10.274.10">
    <property type="entry name" value="PtsI, HPr-binding domain"/>
    <property type="match status" value="1"/>
</dbReference>
<dbReference type="RefSeq" id="WP_253238786.1">
    <property type="nucleotide sequence ID" value="NZ_JAMYJR010000020.1"/>
</dbReference>
<dbReference type="SUPFAM" id="SSF47831">
    <property type="entry name" value="Enzyme I of the PEP:sugar phosphotransferase system HPr-binding (sub)domain"/>
    <property type="match status" value="1"/>
</dbReference>
<evidence type="ECO:0000256" key="17">
    <source>
        <dbReference type="ARBA" id="ARBA00022777"/>
    </source>
</evidence>
<dbReference type="EC" id="2.7.1.121" evidence="8"/>